<dbReference type="SUPFAM" id="SSF53383">
    <property type="entry name" value="PLP-dependent transferases"/>
    <property type="match status" value="1"/>
</dbReference>
<evidence type="ECO:0000256" key="1">
    <source>
        <dbReference type="ARBA" id="ARBA00037999"/>
    </source>
</evidence>
<organism evidence="5 6">
    <name type="scientific">Fodinibius halophilus</name>
    <dbReference type="NCBI Taxonomy" id="1736908"/>
    <lineage>
        <taxon>Bacteria</taxon>
        <taxon>Pseudomonadati</taxon>
        <taxon>Balneolota</taxon>
        <taxon>Balneolia</taxon>
        <taxon>Balneolales</taxon>
        <taxon>Balneolaceae</taxon>
        <taxon>Fodinibius</taxon>
    </lineage>
</organism>
<keyword evidence="3 4" id="KW-0663">Pyridoxal phosphate</keyword>
<dbReference type="GO" id="GO:0030170">
    <property type="term" value="F:pyridoxal phosphate binding"/>
    <property type="evidence" value="ECO:0007669"/>
    <property type="project" value="TreeGrafter"/>
</dbReference>
<dbReference type="EMBL" id="JAALLS010000025">
    <property type="protein sequence ID" value="NGP89793.1"/>
    <property type="molecule type" value="Genomic_DNA"/>
</dbReference>
<dbReference type="Pfam" id="PF01041">
    <property type="entry name" value="DegT_DnrJ_EryC1"/>
    <property type="match status" value="1"/>
</dbReference>
<sequence>MNIPFNEPFIEKEEEKAIVRALRQKHLRGDGPSTQRVQEEMEEWLGVDHVLMTTSCTHALEMAMMVLGIKEGDEVIMPSFNFVSSANAVVLRGAKPIFAEIRPETMNIDPVDIERKINNRTKAIVPVHYAGVSCDMDAIMDIAAQHDLYVVEDAAQGIDAYYNMKPVGTIGDIGCYSFHDTKNITCGEGGAFITNNDEIARKAEIIREKGTNRAAFIRGEVDKYTWVSEGSSYIPSDILMSLLEAQLEKRKEIKSKRRQIWQQYMDLFSPYADVLRLPVIPEGRDSNYHIFHFLADSEEQQQALIDSFKEEDIPATFHYVPLHSAPFFESNYEVNNFLKRTQKYSDRLIRLPLYPGLEANEFYFSAVKKAIERIV</sequence>
<evidence type="ECO:0000313" key="5">
    <source>
        <dbReference type="EMBL" id="NGP89793.1"/>
    </source>
</evidence>
<keyword evidence="6" id="KW-1185">Reference proteome</keyword>
<feature type="modified residue" description="N6-(pyridoxal phosphate)lysine" evidence="3">
    <location>
        <position position="182"/>
    </location>
</feature>
<keyword evidence="5" id="KW-0032">Aminotransferase</keyword>
<evidence type="ECO:0000256" key="2">
    <source>
        <dbReference type="PIRSR" id="PIRSR000390-1"/>
    </source>
</evidence>
<dbReference type="Gene3D" id="3.90.1150.10">
    <property type="entry name" value="Aspartate Aminotransferase, domain 1"/>
    <property type="match status" value="1"/>
</dbReference>
<comment type="caution">
    <text evidence="5">The sequence shown here is derived from an EMBL/GenBank/DDBJ whole genome shotgun (WGS) entry which is preliminary data.</text>
</comment>
<dbReference type="InterPro" id="IPR000653">
    <property type="entry name" value="DegT/StrS_aminotransferase"/>
</dbReference>
<dbReference type="GO" id="GO:0019180">
    <property type="term" value="F:dTDP-4-amino-4,6-dideoxygalactose transaminase activity"/>
    <property type="evidence" value="ECO:0007669"/>
    <property type="project" value="UniProtKB-EC"/>
</dbReference>
<dbReference type="AlphaFoldDB" id="A0A6M1TBR9"/>
<dbReference type="InterPro" id="IPR015421">
    <property type="entry name" value="PyrdxlP-dep_Trfase_major"/>
</dbReference>
<dbReference type="EC" id="2.6.1.59" evidence="5"/>
<name>A0A6M1TBR9_9BACT</name>
<dbReference type="Proteomes" id="UP000479132">
    <property type="component" value="Unassembled WGS sequence"/>
</dbReference>
<proteinExistence type="inferred from homology"/>
<dbReference type="PANTHER" id="PTHR30244:SF34">
    <property type="entry name" value="DTDP-4-AMINO-4,6-DIDEOXYGALACTOSE TRANSAMINASE"/>
    <property type="match status" value="1"/>
</dbReference>
<keyword evidence="5" id="KW-0808">Transferase</keyword>
<dbReference type="NCBIfam" id="NF008687">
    <property type="entry name" value="PRK11706.1"/>
    <property type="match status" value="1"/>
</dbReference>
<dbReference type="InterPro" id="IPR015422">
    <property type="entry name" value="PyrdxlP-dep_Trfase_small"/>
</dbReference>
<dbReference type="InterPro" id="IPR015424">
    <property type="entry name" value="PyrdxlP-dep_Trfase"/>
</dbReference>
<reference evidence="5 6" key="1">
    <citation type="submission" date="2020-02" db="EMBL/GenBank/DDBJ databases">
        <title>Aliifodinibius halophilus 2W32, complete genome.</title>
        <authorList>
            <person name="Li Y."/>
            <person name="Wu S."/>
        </authorList>
    </citation>
    <scope>NUCLEOTIDE SEQUENCE [LARGE SCALE GENOMIC DNA]</scope>
    <source>
        <strain evidence="5 6">2W32</strain>
    </source>
</reference>
<dbReference type="NCBIfam" id="TIGR02379">
    <property type="entry name" value="ECA_wecE"/>
    <property type="match status" value="1"/>
</dbReference>
<evidence type="ECO:0000313" key="6">
    <source>
        <dbReference type="Proteomes" id="UP000479132"/>
    </source>
</evidence>
<protein>
    <submittedName>
        <fullName evidence="5">dTDP-4-amino-4,6-dideoxygalactose transaminase</fullName>
        <ecNumber evidence="5">2.6.1.59</ecNumber>
    </submittedName>
</protein>
<dbReference type="PANTHER" id="PTHR30244">
    <property type="entry name" value="TRANSAMINASE"/>
    <property type="match status" value="1"/>
</dbReference>
<gene>
    <name evidence="5" type="primary">rffA</name>
    <name evidence="5" type="synonym">fcnA</name>
    <name evidence="5" type="synonym">wecE</name>
    <name evidence="5" type="ORF">G3569_15655</name>
</gene>
<dbReference type="CDD" id="cd00616">
    <property type="entry name" value="AHBA_syn"/>
    <property type="match status" value="1"/>
</dbReference>
<feature type="active site" description="Proton acceptor" evidence="2">
    <location>
        <position position="182"/>
    </location>
</feature>
<dbReference type="InterPro" id="IPR012749">
    <property type="entry name" value="WecE-like"/>
</dbReference>
<accession>A0A6M1TBR9</accession>
<dbReference type="RefSeq" id="WP_165270972.1">
    <property type="nucleotide sequence ID" value="NZ_JAALLS010000025.1"/>
</dbReference>
<evidence type="ECO:0000256" key="4">
    <source>
        <dbReference type="RuleBase" id="RU004508"/>
    </source>
</evidence>
<dbReference type="Gene3D" id="3.40.640.10">
    <property type="entry name" value="Type I PLP-dependent aspartate aminotransferase-like (Major domain)"/>
    <property type="match status" value="1"/>
</dbReference>
<dbReference type="GO" id="GO:0000271">
    <property type="term" value="P:polysaccharide biosynthetic process"/>
    <property type="evidence" value="ECO:0007669"/>
    <property type="project" value="TreeGrafter"/>
</dbReference>
<dbReference type="PIRSF" id="PIRSF000390">
    <property type="entry name" value="PLP_StrS"/>
    <property type="match status" value="1"/>
</dbReference>
<comment type="similarity">
    <text evidence="1 4">Belongs to the DegT/DnrJ/EryC1 family.</text>
</comment>
<evidence type="ECO:0000256" key="3">
    <source>
        <dbReference type="PIRSR" id="PIRSR000390-2"/>
    </source>
</evidence>